<gene>
    <name evidence="8" type="ORF">AMSG_11947</name>
</gene>
<evidence type="ECO:0000313" key="8">
    <source>
        <dbReference type="EMBL" id="KNC49858.1"/>
    </source>
</evidence>
<feature type="transmembrane region" description="Helical" evidence="7">
    <location>
        <begin position="201"/>
        <end position="224"/>
    </location>
</feature>
<reference evidence="8 9" key="1">
    <citation type="submission" date="2010-05" db="EMBL/GenBank/DDBJ databases">
        <title>The Genome Sequence of Thecamonas trahens ATCC 50062.</title>
        <authorList>
            <consortium name="The Broad Institute Genome Sequencing Platform"/>
            <person name="Russ C."/>
            <person name="Cuomo C."/>
            <person name="Shea T."/>
            <person name="Young S.K."/>
            <person name="Zeng Q."/>
            <person name="Koehrsen M."/>
            <person name="Haas B."/>
            <person name="Borodovsky M."/>
            <person name="Guigo R."/>
            <person name="Alvarado L."/>
            <person name="Berlin A."/>
            <person name="Bochicchio J."/>
            <person name="Borenstein D."/>
            <person name="Chapman S."/>
            <person name="Chen Z."/>
            <person name="Freedman E."/>
            <person name="Gellesch M."/>
            <person name="Goldberg J."/>
            <person name="Griggs A."/>
            <person name="Gujja S."/>
            <person name="Heilman E."/>
            <person name="Heiman D."/>
            <person name="Hepburn T."/>
            <person name="Howarth C."/>
            <person name="Jen D."/>
            <person name="Larson L."/>
            <person name="Mehta T."/>
            <person name="Park D."/>
            <person name="Pearson M."/>
            <person name="Roberts A."/>
            <person name="Saif S."/>
            <person name="Shenoy N."/>
            <person name="Sisk P."/>
            <person name="Stolte C."/>
            <person name="Sykes S."/>
            <person name="Thomson T."/>
            <person name="Walk T."/>
            <person name="White J."/>
            <person name="Yandava C."/>
            <person name="Burger G."/>
            <person name="Gray M.W."/>
            <person name="Holland P.W.H."/>
            <person name="King N."/>
            <person name="Lang F.B.F."/>
            <person name="Roger A.J."/>
            <person name="Ruiz-Trillo I."/>
            <person name="Lander E."/>
            <person name="Nusbaum C."/>
        </authorList>
    </citation>
    <scope>NUCLEOTIDE SEQUENCE [LARGE SCALE GENOMIC DNA]</scope>
    <source>
        <strain evidence="8 9">ATCC 50062</strain>
    </source>
</reference>
<organism evidence="8 9">
    <name type="scientific">Thecamonas trahens ATCC 50062</name>
    <dbReference type="NCBI Taxonomy" id="461836"/>
    <lineage>
        <taxon>Eukaryota</taxon>
        <taxon>Apusozoa</taxon>
        <taxon>Apusomonadida</taxon>
        <taxon>Apusomonadidae</taxon>
        <taxon>Thecamonas</taxon>
    </lineage>
</organism>
<keyword evidence="3" id="KW-0813">Transport</keyword>
<feature type="transmembrane region" description="Helical" evidence="7">
    <location>
        <begin position="169"/>
        <end position="189"/>
    </location>
</feature>
<feature type="transmembrane region" description="Helical" evidence="7">
    <location>
        <begin position="230"/>
        <end position="251"/>
    </location>
</feature>
<comment type="similarity">
    <text evidence="2">Belongs to the SLC43A transporter (TC 2.A.1.44) family.</text>
</comment>
<feature type="transmembrane region" description="Helical" evidence="7">
    <location>
        <begin position="272"/>
        <end position="294"/>
    </location>
</feature>
<feature type="transmembrane region" description="Helical" evidence="7">
    <location>
        <begin position="350"/>
        <end position="369"/>
    </location>
</feature>
<evidence type="ECO:0000256" key="3">
    <source>
        <dbReference type="ARBA" id="ARBA00022448"/>
    </source>
</evidence>
<keyword evidence="9" id="KW-1185">Reference proteome</keyword>
<keyword evidence="6 7" id="KW-0472">Membrane</keyword>
<evidence type="ECO:0000256" key="6">
    <source>
        <dbReference type="ARBA" id="ARBA00023136"/>
    </source>
</evidence>
<feature type="transmembrane region" description="Helical" evidence="7">
    <location>
        <begin position="79"/>
        <end position="102"/>
    </location>
</feature>
<dbReference type="Proteomes" id="UP000054408">
    <property type="component" value="Unassembled WGS sequence"/>
</dbReference>
<feature type="transmembrane region" description="Helical" evidence="7">
    <location>
        <begin position="143"/>
        <end position="163"/>
    </location>
</feature>
<dbReference type="InterPro" id="IPR036259">
    <property type="entry name" value="MFS_trans_sf"/>
</dbReference>
<dbReference type="SUPFAM" id="SSF103473">
    <property type="entry name" value="MFS general substrate transporter"/>
    <property type="match status" value="1"/>
</dbReference>
<proteinExistence type="inferred from homology"/>
<feature type="transmembrane region" description="Helical" evidence="7">
    <location>
        <begin position="114"/>
        <end position="131"/>
    </location>
</feature>
<evidence type="ECO:0000256" key="4">
    <source>
        <dbReference type="ARBA" id="ARBA00022692"/>
    </source>
</evidence>
<evidence type="ECO:0000256" key="1">
    <source>
        <dbReference type="ARBA" id="ARBA00004141"/>
    </source>
</evidence>
<evidence type="ECO:0000256" key="7">
    <source>
        <dbReference type="SAM" id="Phobius"/>
    </source>
</evidence>
<sequence>MGGVNLNSRLRASLSTAAPRMRKWWHAISYWTLDAALINACALYADASPCPAMTRVAFLYDIIDAVGSAPSRKRKRLPYVFTLTVAAILPGFQALLPVLLAIGAASSSGSPQLQLVWASTVGLACVNLAAFPANYAMEKFGHFSVLVAGVISAVAGVAAMAFGPISWPITWFVAFALQGTSVGMVYMAVMPLVYACENPDTLVAIFVALLDGSAGVYLGIHGLYSLGYSWHTITIPYAACAFVLGAACVFASRSQYPEAPPAGKLAPYATLFLNRSTPLLLLWTTLYVSSKYFYMATFHKQMEWIVGSGPGSADHVDTLVLVFSIVLPLVVVFTLVTIPMSQRLSLGAQIVVLGCLTCLLAFSSVATWLPWGFQFLSIFLLAFTRYLFFAMLVPVCADMFGAGNIGRALGVIVPLCGFSTLIDLFFEWLAFDVFDGSFLVVNATLMGLTGVVGIIFGFTRIKSPGLIASLVPDPEKSALLVQNNEV</sequence>
<accession>A0A0L0DEW2</accession>
<name>A0A0L0DEW2_THETB</name>
<feature type="transmembrane region" description="Helical" evidence="7">
    <location>
        <begin position="437"/>
        <end position="458"/>
    </location>
</feature>
<dbReference type="AlphaFoldDB" id="A0A0L0DEW2"/>
<dbReference type="InterPro" id="IPR052599">
    <property type="entry name" value="SLC43A_AATransporter"/>
</dbReference>
<evidence type="ECO:0000256" key="2">
    <source>
        <dbReference type="ARBA" id="ARBA00006595"/>
    </source>
</evidence>
<dbReference type="Gene3D" id="1.20.1250.20">
    <property type="entry name" value="MFS general substrate transporter like domains"/>
    <property type="match status" value="1"/>
</dbReference>
<dbReference type="PANTHER" id="PTHR20772">
    <property type="entry name" value="PROTEIN FMP42"/>
    <property type="match status" value="1"/>
</dbReference>
<feature type="transmembrane region" description="Helical" evidence="7">
    <location>
        <begin position="318"/>
        <end position="338"/>
    </location>
</feature>
<evidence type="ECO:0000256" key="5">
    <source>
        <dbReference type="ARBA" id="ARBA00022989"/>
    </source>
</evidence>
<evidence type="ECO:0008006" key="10">
    <source>
        <dbReference type="Google" id="ProtNLM"/>
    </source>
</evidence>
<dbReference type="GO" id="GO:0016020">
    <property type="term" value="C:membrane"/>
    <property type="evidence" value="ECO:0007669"/>
    <property type="project" value="UniProtKB-SubCell"/>
</dbReference>
<dbReference type="EMBL" id="GL349458">
    <property type="protein sequence ID" value="KNC49858.1"/>
    <property type="molecule type" value="Genomic_DNA"/>
</dbReference>
<feature type="transmembrane region" description="Helical" evidence="7">
    <location>
        <begin position="409"/>
        <end position="431"/>
    </location>
</feature>
<keyword evidence="5 7" id="KW-1133">Transmembrane helix</keyword>
<protein>
    <recommendedName>
        <fullName evidence="10">Major facilitator superfamily (MFS) profile domain-containing protein</fullName>
    </recommendedName>
</protein>
<evidence type="ECO:0000313" key="9">
    <source>
        <dbReference type="Proteomes" id="UP000054408"/>
    </source>
</evidence>
<feature type="transmembrane region" description="Helical" evidence="7">
    <location>
        <begin position="375"/>
        <end position="397"/>
    </location>
</feature>
<dbReference type="RefSeq" id="XP_013757447.1">
    <property type="nucleotide sequence ID" value="XM_013901993.1"/>
</dbReference>
<dbReference type="PANTHER" id="PTHR20772:SF2">
    <property type="entry name" value="PROTEIN FMP42"/>
    <property type="match status" value="1"/>
</dbReference>
<keyword evidence="4 7" id="KW-0812">Transmembrane</keyword>
<dbReference type="GeneID" id="25569862"/>
<comment type="subcellular location">
    <subcellularLocation>
        <location evidence="1">Membrane</location>
        <topology evidence="1">Multi-pass membrane protein</topology>
    </subcellularLocation>
</comment>